<dbReference type="Gene3D" id="1.25.40.20">
    <property type="entry name" value="Ankyrin repeat-containing domain"/>
    <property type="match status" value="3"/>
</dbReference>
<reference evidence="7" key="1">
    <citation type="submission" date="2021-03" db="EMBL/GenBank/DDBJ databases">
        <authorList>
            <person name="Tagirdzhanova G."/>
        </authorList>
    </citation>
    <scope>NUCLEOTIDE SEQUENCE</scope>
</reference>
<dbReference type="Gene3D" id="3.40.50.300">
    <property type="entry name" value="P-loop containing nucleotide triphosphate hydrolases"/>
    <property type="match status" value="1"/>
</dbReference>
<dbReference type="OrthoDB" id="448455at2759"/>
<keyword evidence="1" id="KW-0677">Repeat</keyword>
<dbReference type="PANTHER" id="PTHR24198:SF165">
    <property type="entry name" value="ANKYRIN REPEAT-CONTAINING PROTEIN-RELATED"/>
    <property type="match status" value="1"/>
</dbReference>
<dbReference type="InterPro" id="IPR054471">
    <property type="entry name" value="GPIID_WHD"/>
</dbReference>
<dbReference type="InterPro" id="IPR056884">
    <property type="entry name" value="NPHP3-like_N"/>
</dbReference>
<dbReference type="SUPFAM" id="SSF48403">
    <property type="entry name" value="Ankyrin repeat"/>
    <property type="match status" value="3"/>
</dbReference>
<dbReference type="InterPro" id="IPR031352">
    <property type="entry name" value="SesA"/>
</dbReference>
<dbReference type="Proteomes" id="UP000664521">
    <property type="component" value="Unassembled WGS sequence"/>
</dbReference>
<protein>
    <recommendedName>
        <fullName evidence="9">NACHT domain-containing protein</fullName>
    </recommendedName>
</protein>
<dbReference type="PROSITE" id="PS50297">
    <property type="entry name" value="ANK_REP_REGION"/>
    <property type="match status" value="2"/>
</dbReference>
<comment type="caution">
    <text evidence="7">The sequence shown here is derived from an EMBL/GenBank/DDBJ whole genome shotgun (WGS) entry which is preliminary data.</text>
</comment>
<evidence type="ECO:0000256" key="1">
    <source>
        <dbReference type="ARBA" id="ARBA00022737"/>
    </source>
</evidence>
<keyword evidence="8" id="KW-1185">Reference proteome</keyword>
<dbReference type="EMBL" id="CAJPDS010000003">
    <property type="protein sequence ID" value="CAF9905342.1"/>
    <property type="molecule type" value="Genomic_DNA"/>
</dbReference>
<dbReference type="Pfam" id="PF12796">
    <property type="entry name" value="Ank_2"/>
    <property type="match status" value="4"/>
</dbReference>
<evidence type="ECO:0008006" key="9">
    <source>
        <dbReference type="Google" id="ProtNLM"/>
    </source>
</evidence>
<name>A0A8H3EJU0_9LECA</name>
<evidence type="ECO:0000256" key="3">
    <source>
        <dbReference type="PROSITE-ProRule" id="PRU00023"/>
    </source>
</evidence>
<proteinExistence type="predicted"/>
<evidence type="ECO:0000259" key="6">
    <source>
        <dbReference type="Pfam" id="PF24883"/>
    </source>
</evidence>
<dbReference type="PROSITE" id="PS50088">
    <property type="entry name" value="ANK_REPEAT"/>
    <property type="match status" value="2"/>
</dbReference>
<dbReference type="InterPro" id="IPR036770">
    <property type="entry name" value="Ankyrin_rpt-contain_sf"/>
</dbReference>
<dbReference type="InterPro" id="IPR027417">
    <property type="entry name" value="P-loop_NTPase"/>
</dbReference>
<sequence length="1065" mass="120642">MSFGVGVGDIIAVINVANKVRKRFVDSPDQFKAVAHEVKSLSNVLRDLEDLIPERSITDQQKTDLNETLQACRTTLTALDQILDKYDDLAPTPDRTGLAQKSRRLWKRLTFEPQDVSNLRSRLTSNISLFNALIGSLSLGVSHATKAGVDRLNLHQDKEEYFKVLDWLSSTDFPAQQNDIYKECQEGTGQWLLESSEYKNWIDGSESTLFGPGIPGAGKTFLASIVIHDLHERFDGQSGVVIGCLYLNYKRHAEQTIENLLAGLLKQLVQERPESYPILKCLYSSHRERKTRPSVDELSKTLHTAAQGCTKAFIVIDALDECTDSRTRMKLLKEVTTLQTQQGNVQFLTTSRFIPEIVAEFDGKPTIEIRADDGDIRRYLEHHSEDLPLCVQRNKLLQATIVTEVSRAVDGMFLLAQLHLGSLYDKTTVKAVKLALQQLPKGSQSLHMAYDKTIERIDNQQPGFQQLAKRTLSWIVYATRQLSVSELRHALAVENEAIELDEENLEETDEIINACAGLVTIEEDTNIIRLVHYTTQEYLERKLLTWEPLAEEMITRSCLTYLSFEHFTLKKLSFPKIYSLTDLSEYEATFNKVHFLEYAVDTWHSHAKHCWTNVVEQLVLCFLEGFPRLLYYGALRYIQASYEDGRVLSKRTGMAGFKTMHFAALFGLDRIVTALMQAGYNTRVVDGDNRTPLTYAAEFGHQAVVKLLLRDEKIWDIDESTPLHFAAKKGHKNIVKLLLNCEGIDVNAPNLDLDTPLNVAIEMRHEGVAKLLLERNEIDVNYDPSGNGGTALMSCAIVGNISILQQLLERKDVKLNSRNYQGSTALMLAVEFGNTEVFKQLLGTPGVEVHLKYCHNRTLLMLAAGSYLDSEDIVELLLDREDVAVNCQDNFGRTALMLATMYENNIILKRLLAREEIDVNSRDHEGQTALMMAASRENYEAVNWFLEREDLDVNCRDHEGQTTLMIYAQKRECGVVEKILEKKELDVNRQDFKGRTALMFAASDCYEDDDDGNSARLIGKLLERSDIDVNCRDENGQTALALAASCENYSFMKMLLSRDDIDRRL</sequence>
<organism evidence="7 8">
    <name type="scientific">Heterodermia speciosa</name>
    <dbReference type="NCBI Taxonomy" id="116794"/>
    <lineage>
        <taxon>Eukaryota</taxon>
        <taxon>Fungi</taxon>
        <taxon>Dikarya</taxon>
        <taxon>Ascomycota</taxon>
        <taxon>Pezizomycotina</taxon>
        <taxon>Lecanoromycetes</taxon>
        <taxon>OSLEUM clade</taxon>
        <taxon>Lecanoromycetidae</taxon>
        <taxon>Caliciales</taxon>
        <taxon>Physciaceae</taxon>
        <taxon>Heterodermia</taxon>
    </lineage>
</organism>
<gene>
    <name evidence="7" type="ORF">HETSPECPRED_004958</name>
</gene>
<feature type="domain" description="NACHT-NTPase and P-loop NTPases N-terminal" evidence="4">
    <location>
        <begin position="13"/>
        <end position="108"/>
    </location>
</feature>
<evidence type="ECO:0000259" key="4">
    <source>
        <dbReference type="Pfam" id="PF17107"/>
    </source>
</evidence>
<feature type="repeat" description="ANK" evidence="3">
    <location>
        <begin position="718"/>
        <end position="740"/>
    </location>
</feature>
<dbReference type="Pfam" id="PF22939">
    <property type="entry name" value="WHD_GPIID"/>
    <property type="match status" value="1"/>
</dbReference>
<accession>A0A8H3EJU0</accession>
<dbReference type="Pfam" id="PF24883">
    <property type="entry name" value="NPHP3_N"/>
    <property type="match status" value="1"/>
</dbReference>
<feature type="domain" description="Nephrocystin 3-like N-terminal" evidence="6">
    <location>
        <begin position="187"/>
        <end position="352"/>
    </location>
</feature>
<evidence type="ECO:0000259" key="5">
    <source>
        <dbReference type="Pfam" id="PF22939"/>
    </source>
</evidence>
<dbReference type="Pfam" id="PF17107">
    <property type="entry name" value="SesA"/>
    <property type="match status" value="1"/>
</dbReference>
<keyword evidence="2 3" id="KW-0040">ANK repeat</keyword>
<dbReference type="SMART" id="SM00248">
    <property type="entry name" value="ANK"/>
    <property type="match status" value="12"/>
</dbReference>
<dbReference type="PANTHER" id="PTHR24198">
    <property type="entry name" value="ANKYRIN REPEAT AND PROTEIN KINASE DOMAIN-CONTAINING PROTEIN"/>
    <property type="match status" value="1"/>
</dbReference>
<feature type="repeat" description="ANK" evidence="3">
    <location>
        <begin position="688"/>
        <end position="710"/>
    </location>
</feature>
<dbReference type="SUPFAM" id="SSF52540">
    <property type="entry name" value="P-loop containing nucleoside triphosphate hydrolases"/>
    <property type="match status" value="1"/>
</dbReference>
<evidence type="ECO:0000256" key="2">
    <source>
        <dbReference type="ARBA" id="ARBA00023043"/>
    </source>
</evidence>
<dbReference type="AlphaFoldDB" id="A0A8H3EJU0"/>
<evidence type="ECO:0000313" key="7">
    <source>
        <dbReference type="EMBL" id="CAF9905342.1"/>
    </source>
</evidence>
<evidence type="ECO:0000313" key="8">
    <source>
        <dbReference type="Proteomes" id="UP000664521"/>
    </source>
</evidence>
<dbReference type="InterPro" id="IPR002110">
    <property type="entry name" value="Ankyrin_rpt"/>
</dbReference>
<feature type="domain" description="GPI inositol-deacylase winged helix" evidence="5">
    <location>
        <begin position="463"/>
        <end position="541"/>
    </location>
</feature>